<accession>A0AAD9RJR0</accession>
<reference evidence="2" key="1">
    <citation type="submission" date="2021-08" db="EMBL/GenBank/DDBJ databases">
        <authorList>
            <person name="Misof B."/>
            <person name="Oliver O."/>
            <person name="Podsiadlowski L."/>
            <person name="Donath A."/>
            <person name="Peters R."/>
            <person name="Mayer C."/>
            <person name="Rust J."/>
            <person name="Gunkel S."/>
            <person name="Lesny P."/>
            <person name="Martin S."/>
            <person name="Oeyen J.P."/>
            <person name="Petersen M."/>
            <person name="Panagiotis P."/>
            <person name="Wilbrandt J."/>
            <person name="Tanja T."/>
        </authorList>
    </citation>
    <scope>NUCLEOTIDE SEQUENCE</scope>
    <source>
        <strain evidence="2">GBR_01_08_01A</strain>
        <tissue evidence="2">Thorax + abdomen</tissue>
    </source>
</reference>
<organism evidence="2 3">
    <name type="scientific">Odynerus spinipes</name>
    <dbReference type="NCBI Taxonomy" id="1348599"/>
    <lineage>
        <taxon>Eukaryota</taxon>
        <taxon>Metazoa</taxon>
        <taxon>Ecdysozoa</taxon>
        <taxon>Arthropoda</taxon>
        <taxon>Hexapoda</taxon>
        <taxon>Insecta</taxon>
        <taxon>Pterygota</taxon>
        <taxon>Neoptera</taxon>
        <taxon>Endopterygota</taxon>
        <taxon>Hymenoptera</taxon>
        <taxon>Apocrita</taxon>
        <taxon>Aculeata</taxon>
        <taxon>Vespoidea</taxon>
        <taxon>Vespidae</taxon>
        <taxon>Eumeninae</taxon>
        <taxon>Odynerus</taxon>
    </lineage>
</organism>
<dbReference type="EMBL" id="JAIFRP010000045">
    <property type="protein sequence ID" value="KAK2581069.1"/>
    <property type="molecule type" value="Genomic_DNA"/>
</dbReference>
<evidence type="ECO:0000313" key="2">
    <source>
        <dbReference type="EMBL" id="KAK2581069.1"/>
    </source>
</evidence>
<feature type="region of interest" description="Disordered" evidence="1">
    <location>
        <begin position="34"/>
        <end position="54"/>
    </location>
</feature>
<evidence type="ECO:0000313" key="3">
    <source>
        <dbReference type="Proteomes" id="UP001258017"/>
    </source>
</evidence>
<comment type="caution">
    <text evidence="2">The sequence shown here is derived from an EMBL/GenBank/DDBJ whole genome shotgun (WGS) entry which is preliminary data.</text>
</comment>
<evidence type="ECO:0000256" key="1">
    <source>
        <dbReference type="SAM" id="MobiDB-lite"/>
    </source>
</evidence>
<dbReference type="Proteomes" id="UP001258017">
    <property type="component" value="Unassembled WGS sequence"/>
</dbReference>
<protein>
    <submittedName>
        <fullName evidence="2">Uncharacterized protein</fullName>
    </submittedName>
</protein>
<dbReference type="AlphaFoldDB" id="A0AAD9RJR0"/>
<keyword evidence="3" id="KW-1185">Reference proteome</keyword>
<proteinExistence type="predicted"/>
<name>A0AAD9RJR0_9HYME</name>
<sequence>MVARLEVAAADDPGAVINGIPTSAVRQDVLATKTSFEDESEHRQRQDDDVTVAARHQRRSRVAAVLLTAIRSRAPGLCKNERGNERLFIGRHFVSVLNDCRV</sequence>
<reference evidence="2" key="2">
    <citation type="journal article" date="2023" name="Commun. Biol.">
        <title>Intrasexual cuticular hydrocarbon dimorphism in a wasp sheds light on hydrocarbon biosynthesis genes in Hymenoptera.</title>
        <authorList>
            <person name="Moris V.C."/>
            <person name="Podsiadlowski L."/>
            <person name="Martin S."/>
            <person name="Oeyen J.P."/>
            <person name="Donath A."/>
            <person name="Petersen M."/>
            <person name="Wilbrandt J."/>
            <person name="Misof B."/>
            <person name="Liedtke D."/>
            <person name="Thamm M."/>
            <person name="Scheiner R."/>
            <person name="Schmitt T."/>
            <person name="Niehuis O."/>
        </authorList>
    </citation>
    <scope>NUCLEOTIDE SEQUENCE</scope>
    <source>
        <strain evidence="2">GBR_01_08_01A</strain>
    </source>
</reference>
<gene>
    <name evidence="2" type="ORF">KPH14_006111</name>
</gene>